<evidence type="ECO:0000256" key="1">
    <source>
        <dbReference type="SAM" id="Phobius"/>
    </source>
</evidence>
<evidence type="ECO:0000313" key="3">
    <source>
        <dbReference type="Proteomes" id="UP000198304"/>
    </source>
</evidence>
<keyword evidence="1" id="KW-1133">Transmembrane helix</keyword>
<dbReference type="AlphaFoldDB" id="A0A239KRB2"/>
<organism evidence="2 3">
    <name type="scientific">Anaerovirgula multivorans</name>
    <dbReference type="NCBI Taxonomy" id="312168"/>
    <lineage>
        <taxon>Bacteria</taxon>
        <taxon>Bacillati</taxon>
        <taxon>Bacillota</taxon>
        <taxon>Clostridia</taxon>
        <taxon>Peptostreptococcales</taxon>
        <taxon>Natronincolaceae</taxon>
        <taxon>Anaerovirgula</taxon>
    </lineage>
</organism>
<evidence type="ECO:0000313" key="2">
    <source>
        <dbReference type="EMBL" id="SNT20711.1"/>
    </source>
</evidence>
<sequence length="58" mass="7044">MRDRITFKNLVIILWIVTLILTFSLFRFKYLSFDGNDDFVVKINRITGEVEFIRGRFR</sequence>
<reference evidence="2 3" key="1">
    <citation type="submission" date="2017-06" db="EMBL/GenBank/DDBJ databases">
        <authorList>
            <person name="Kim H.J."/>
            <person name="Triplett B.A."/>
        </authorList>
    </citation>
    <scope>NUCLEOTIDE SEQUENCE [LARGE SCALE GENOMIC DNA]</scope>
    <source>
        <strain evidence="2 3">SCA</strain>
    </source>
</reference>
<feature type="transmembrane region" description="Helical" evidence="1">
    <location>
        <begin position="7"/>
        <end position="26"/>
    </location>
</feature>
<accession>A0A239KRB2</accession>
<keyword evidence="3" id="KW-1185">Reference proteome</keyword>
<proteinExistence type="predicted"/>
<dbReference type="Proteomes" id="UP000198304">
    <property type="component" value="Unassembled WGS sequence"/>
</dbReference>
<protein>
    <submittedName>
        <fullName evidence="2">Uncharacterized protein</fullName>
    </submittedName>
</protein>
<dbReference type="RefSeq" id="WP_176431591.1">
    <property type="nucleotide sequence ID" value="NZ_FZOJ01000052.1"/>
</dbReference>
<keyword evidence="1" id="KW-0472">Membrane</keyword>
<keyword evidence="1" id="KW-0812">Transmembrane</keyword>
<name>A0A239KRB2_9FIRM</name>
<gene>
    <name evidence="2" type="ORF">SAMN05446037_105214</name>
</gene>
<dbReference type="EMBL" id="FZOJ01000052">
    <property type="protein sequence ID" value="SNT20711.1"/>
    <property type="molecule type" value="Genomic_DNA"/>
</dbReference>